<dbReference type="InterPro" id="IPR035437">
    <property type="entry name" value="SNase_OB-fold_sf"/>
</dbReference>
<dbReference type="Proteomes" id="UP000321899">
    <property type="component" value="Unassembled WGS sequence"/>
</dbReference>
<protein>
    <recommendedName>
        <fullName evidence="4">TNase-like domain-containing protein</fullName>
    </recommendedName>
</protein>
<dbReference type="GO" id="GO:0016787">
    <property type="term" value="F:hydrolase activity"/>
    <property type="evidence" value="ECO:0007669"/>
    <property type="project" value="UniProtKB-KW"/>
</dbReference>
<dbReference type="InterPro" id="IPR016071">
    <property type="entry name" value="Staphylococal_nuclease_OB-fold"/>
</dbReference>
<reference evidence="5 6" key="1">
    <citation type="submission" date="2019-06" db="EMBL/GenBank/DDBJ databases">
        <title>Desulfobotulus mexicanus sp. nov., a novel sulfate-reducing bacterium isolated from the sediment of an alkaline crater lake in Mexico.</title>
        <authorList>
            <person name="Hirschler-Rea A."/>
        </authorList>
    </citation>
    <scope>NUCLEOTIDE SEQUENCE [LARGE SCALE GENOMIC DNA]</scope>
    <source>
        <strain evidence="5 6">PAR22N</strain>
    </source>
</reference>
<comment type="caution">
    <text evidence="5">The sequence shown here is derived from an EMBL/GenBank/DDBJ whole genome shotgun (WGS) entry which is preliminary data.</text>
</comment>
<evidence type="ECO:0000313" key="5">
    <source>
        <dbReference type="EMBL" id="TYT75393.1"/>
    </source>
</evidence>
<gene>
    <name evidence="5" type="ORF">FIM25_04735</name>
</gene>
<keyword evidence="2" id="KW-0255">Endonuclease</keyword>
<dbReference type="SUPFAM" id="SSF50199">
    <property type="entry name" value="Staphylococcal nuclease"/>
    <property type="match status" value="1"/>
</dbReference>
<keyword evidence="6" id="KW-1185">Reference proteome</keyword>
<feature type="domain" description="TNase-like" evidence="4">
    <location>
        <begin position="32"/>
        <end position="159"/>
    </location>
</feature>
<accession>A0A5Q4VEK2</accession>
<dbReference type="AlphaFoldDB" id="A0A5Q4VEK2"/>
<dbReference type="InterPro" id="IPR035451">
    <property type="entry name" value="Ada-like_dom_sf"/>
</dbReference>
<keyword evidence="1" id="KW-0540">Nuclease</keyword>
<dbReference type="GO" id="GO:0004519">
    <property type="term" value="F:endonuclease activity"/>
    <property type="evidence" value="ECO:0007669"/>
    <property type="project" value="UniProtKB-KW"/>
</dbReference>
<dbReference type="EMBL" id="VDMB01000004">
    <property type="protein sequence ID" value="TYT75393.1"/>
    <property type="molecule type" value="Genomic_DNA"/>
</dbReference>
<evidence type="ECO:0000256" key="1">
    <source>
        <dbReference type="ARBA" id="ARBA00022722"/>
    </source>
</evidence>
<dbReference type="PANTHER" id="PTHR12302">
    <property type="entry name" value="EBNA2 BINDING PROTEIN P100"/>
    <property type="match status" value="1"/>
</dbReference>
<dbReference type="Pfam" id="PF00565">
    <property type="entry name" value="SNase"/>
    <property type="match status" value="1"/>
</dbReference>
<dbReference type="SUPFAM" id="SSF57884">
    <property type="entry name" value="Ada DNA repair protein, N-terminal domain (N-Ada 10)"/>
    <property type="match status" value="1"/>
</dbReference>
<dbReference type="SMART" id="SM00318">
    <property type="entry name" value="SNc"/>
    <property type="match status" value="1"/>
</dbReference>
<evidence type="ECO:0000313" key="6">
    <source>
        <dbReference type="Proteomes" id="UP000321899"/>
    </source>
</evidence>
<dbReference type="OrthoDB" id="4376109at2"/>
<sequence length="218" mass="24832">MHRIGMKQFKTKSLWIFLLFVFLISHFISAHAMERVTVGFIPDGDTLRLSDGRWIRLMGIDAPEMGHGNQRGSCGGDMARQALVNLIGKKSVNLKTEGKDRHGRTLGKIYLENGLCINTELIRLGMAWVYIHGKPDEDQKKWIDLQKKAILQKKGIWKLMKKSSPVIANRRSYRFHLENCTFAKKINTRNRIYFASAEEAFAAGYAPARNCLPDPICP</sequence>
<dbReference type="Gene3D" id="3.40.10.10">
    <property type="entry name" value="DNA Methylphosphotriester Repair Domain"/>
    <property type="match status" value="1"/>
</dbReference>
<evidence type="ECO:0000256" key="3">
    <source>
        <dbReference type="ARBA" id="ARBA00022801"/>
    </source>
</evidence>
<keyword evidence="3" id="KW-0378">Hydrolase</keyword>
<proteinExistence type="predicted"/>
<evidence type="ECO:0000259" key="4">
    <source>
        <dbReference type="PROSITE" id="PS50830"/>
    </source>
</evidence>
<dbReference type="PROSITE" id="PS50830">
    <property type="entry name" value="TNASE_3"/>
    <property type="match status" value="1"/>
</dbReference>
<dbReference type="Gene3D" id="2.40.50.90">
    <property type="match status" value="1"/>
</dbReference>
<dbReference type="PANTHER" id="PTHR12302:SF3">
    <property type="entry name" value="SERINE_THREONINE-PROTEIN KINASE 31"/>
    <property type="match status" value="1"/>
</dbReference>
<name>A0A5Q4VEK2_9BACT</name>
<organism evidence="5 6">
    <name type="scientific">Desulfobotulus mexicanus</name>
    <dbReference type="NCBI Taxonomy" id="2586642"/>
    <lineage>
        <taxon>Bacteria</taxon>
        <taxon>Pseudomonadati</taxon>
        <taxon>Thermodesulfobacteriota</taxon>
        <taxon>Desulfobacteria</taxon>
        <taxon>Desulfobacterales</taxon>
        <taxon>Desulfobacteraceae</taxon>
        <taxon>Desulfobotulus</taxon>
    </lineage>
</organism>
<evidence type="ECO:0000256" key="2">
    <source>
        <dbReference type="ARBA" id="ARBA00022759"/>
    </source>
</evidence>